<dbReference type="EMBL" id="JYDT01000122">
    <property type="protein sequence ID" value="KRY84119.1"/>
    <property type="molecule type" value="Genomic_DNA"/>
</dbReference>
<accession>A0A0V1FDH3</accession>
<organism evidence="1 2">
    <name type="scientific">Trichinella pseudospiralis</name>
    <name type="common">Parasitic roundworm</name>
    <dbReference type="NCBI Taxonomy" id="6337"/>
    <lineage>
        <taxon>Eukaryota</taxon>
        <taxon>Metazoa</taxon>
        <taxon>Ecdysozoa</taxon>
        <taxon>Nematoda</taxon>
        <taxon>Enoplea</taxon>
        <taxon>Dorylaimia</taxon>
        <taxon>Trichinellida</taxon>
        <taxon>Trichinellidae</taxon>
        <taxon>Trichinella</taxon>
    </lineage>
</organism>
<dbReference type="Proteomes" id="UP000054995">
    <property type="component" value="Unassembled WGS sequence"/>
</dbReference>
<dbReference type="OrthoDB" id="5913674at2759"/>
<comment type="caution">
    <text evidence="1">The sequence shown here is derived from an EMBL/GenBank/DDBJ whole genome shotgun (WGS) entry which is preliminary data.</text>
</comment>
<evidence type="ECO:0000313" key="1">
    <source>
        <dbReference type="EMBL" id="KRY84119.1"/>
    </source>
</evidence>
<sequence>MAAHQHFLKLAFLGILLVSCEMHNCLNKCKNELQKNFMAVSGGFSFAQTSAVMLRDFPKHLDKSCTAASQYRTCVAGCNRFSLSRRILTLGASHWQTICGKASLKEIVENANCLSKLWRPILSPCSSLLDETTIIVVDLPLVNSTLLLWNRLGHLCNLHDRFSDCFTKSVMEHCPAVSSVFRKLIDAGRGAMFKMMEAFLESKLLPLPANCTKLRLNSMNDRTSKALRSWSLAQLVNVAPELPRFCIVIVALSFCCNFFIHSHY</sequence>
<keyword evidence="2" id="KW-1185">Reference proteome</keyword>
<proteinExistence type="predicted"/>
<gene>
    <name evidence="1" type="ORF">T4D_14587</name>
</gene>
<protein>
    <submittedName>
        <fullName evidence="1">Uncharacterized protein</fullName>
    </submittedName>
</protein>
<evidence type="ECO:0000313" key="2">
    <source>
        <dbReference type="Proteomes" id="UP000054995"/>
    </source>
</evidence>
<name>A0A0V1FDH3_TRIPS</name>
<reference evidence="1 2" key="1">
    <citation type="submission" date="2015-01" db="EMBL/GenBank/DDBJ databases">
        <title>Evolution of Trichinella species and genotypes.</title>
        <authorList>
            <person name="Korhonen P.K."/>
            <person name="Edoardo P."/>
            <person name="Giuseppe L.R."/>
            <person name="Gasser R.B."/>
        </authorList>
    </citation>
    <scope>NUCLEOTIDE SEQUENCE [LARGE SCALE GENOMIC DNA]</scope>
    <source>
        <strain evidence="1">ISS470</strain>
    </source>
</reference>